<evidence type="ECO:0000256" key="3">
    <source>
        <dbReference type="ARBA" id="ARBA00008072"/>
    </source>
</evidence>
<dbReference type="SUPFAM" id="SSF51735">
    <property type="entry name" value="NAD(P)-binding Rossmann-fold domains"/>
    <property type="match status" value="1"/>
</dbReference>
<dbReference type="Gene3D" id="3.90.180.10">
    <property type="entry name" value="Medium-chain alcohol dehydrogenases, catalytic domain"/>
    <property type="match status" value="1"/>
</dbReference>
<dbReference type="GO" id="GO:0008270">
    <property type="term" value="F:zinc ion binding"/>
    <property type="evidence" value="ECO:0007669"/>
    <property type="project" value="InterPro"/>
</dbReference>
<feature type="domain" description="Enoyl reductase (ER)" evidence="9">
    <location>
        <begin position="13"/>
        <end position="379"/>
    </location>
</feature>
<dbReference type="GO" id="GO:0006062">
    <property type="term" value="P:sorbitol catabolic process"/>
    <property type="evidence" value="ECO:0007669"/>
    <property type="project" value="TreeGrafter"/>
</dbReference>
<comment type="pathway">
    <text evidence="2">Carbohydrate degradation.</text>
</comment>
<dbReference type="STRING" id="1287681.M7T2S7"/>
<dbReference type="OMA" id="VPMKRGN"/>
<evidence type="ECO:0000256" key="5">
    <source>
        <dbReference type="ARBA" id="ARBA00022833"/>
    </source>
</evidence>
<accession>M7T2S7</accession>
<evidence type="ECO:0000259" key="9">
    <source>
        <dbReference type="SMART" id="SM00829"/>
    </source>
</evidence>
<dbReference type="InterPro" id="IPR011032">
    <property type="entry name" value="GroES-like_sf"/>
</dbReference>
<sequence length="385" mass="41117">MSETSVQASVLHGVRDLRTETRKVPAPGPDEIQVSVRSTGICGSDQHYFNHYRNGDILVREPLALGHESSGVVEAVGSNAAGKFEPGDRVALEVGLPCENCVLCRAGRYNICPGMQFRSSAKAFPHFQGTLQGRINHPAKWCHKLPDAVTLDEGALLEPLSVAIHALRRAKPRPGARALVLGAGAVGLLVAAMLRVEKAGSITIADIEGRRVDFAKQNGFADVAVTVPRTRPKSDAIEDRLAVAQDTSKVLTEAGSDEQTEGAPDPLFDIVFECTGVESCVQAAIYSTTPGGAVMLIGMGTPIQTLPMSAAALREVDLRGVFRYASTYEYGIGLLENKERYGLPDVSKLATHRFKGFDNVVKAFAMAAKPVDDAGSLVIKVIIET</sequence>
<name>M7T2S7_EUTLA</name>
<dbReference type="InterPro" id="IPR020843">
    <property type="entry name" value="ER"/>
</dbReference>
<dbReference type="AlphaFoldDB" id="M7T2S7"/>
<dbReference type="CDD" id="cd05285">
    <property type="entry name" value="sorbitol_DH"/>
    <property type="match status" value="1"/>
</dbReference>
<evidence type="ECO:0000256" key="6">
    <source>
        <dbReference type="ARBA" id="ARBA00023002"/>
    </source>
</evidence>
<dbReference type="HOGENOM" id="CLU_026673_11_5_1"/>
<dbReference type="PANTHER" id="PTHR43161">
    <property type="entry name" value="SORBITOL DEHYDROGENASE"/>
    <property type="match status" value="1"/>
</dbReference>
<dbReference type="Pfam" id="PF08240">
    <property type="entry name" value="ADH_N"/>
    <property type="match status" value="1"/>
</dbReference>
<keyword evidence="6" id="KW-0560">Oxidoreductase</keyword>
<keyword evidence="5 8" id="KW-0862">Zinc</keyword>
<evidence type="ECO:0000313" key="10">
    <source>
        <dbReference type="EMBL" id="EMR71128.1"/>
    </source>
</evidence>
<comment type="similarity">
    <text evidence="3 8">Belongs to the zinc-containing alcohol dehydrogenase family.</text>
</comment>
<evidence type="ECO:0000256" key="4">
    <source>
        <dbReference type="ARBA" id="ARBA00022723"/>
    </source>
</evidence>
<dbReference type="GO" id="GO:0003939">
    <property type="term" value="F:L-iditol 2-dehydrogenase (NAD+) activity"/>
    <property type="evidence" value="ECO:0007669"/>
    <property type="project" value="TreeGrafter"/>
</dbReference>
<dbReference type="Pfam" id="PF00107">
    <property type="entry name" value="ADH_zinc_N"/>
    <property type="match status" value="1"/>
</dbReference>
<dbReference type="InterPro" id="IPR036291">
    <property type="entry name" value="NAD(P)-bd_dom_sf"/>
</dbReference>
<dbReference type="Proteomes" id="UP000012174">
    <property type="component" value="Unassembled WGS sequence"/>
</dbReference>
<evidence type="ECO:0000256" key="2">
    <source>
        <dbReference type="ARBA" id="ARBA00004921"/>
    </source>
</evidence>
<dbReference type="KEGG" id="ela:UCREL1_1829"/>
<dbReference type="SUPFAM" id="SSF50129">
    <property type="entry name" value="GroES-like"/>
    <property type="match status" value="1"/>
</dbReference>
<evidence type="ECO:0000256" key="1">
    <source>
        <dbReference type="ARBA" id="ARBA00001947"/>
    </source>
</evidence>
<protein>
    <submittedName>
        <fullName evidence="10">Putative sorbitol dehydrogenase protein</fullName>
    </submittedName>
</protein>
<organism evidence="10 11">
    <name type="scientific">Eutypa lata (strain UCR-EL1)</name>
    <name type="common">Grapevine dieback disease fungus</name>
    <name type="synonym">Eutypa armeniacae</name>
    <dbReference type="NCBI Taxonomy" id="1287681"/>
    <lineage>
        <taxon>Eukaryota</taxon>
        <taxon>Fungi</taxon>
        <taxon>Dikarya</taxon>
        <taxon>Ascomycota</taxon>
        <taxon>Pezizomycotina</taxon>
        <taxon>Sordariomycetes</taxon>
        <taxon>Xylariomycetidae</taxon>
        <taxon>Xylariales</taxon>
        <taxon>Diatrypaceae</taxon>
        <taxon>Eutypa</taxon>
    </lineage>
</organism>
<dbReference type="eggNOG" id="KOG0024">
    <property type="taxonomic scope" value="Eukaryota"/>
</dbReference>
<proteinExistence type="inferred from homology"/>
<dbReference type="PROSITE" id="PS00059">
    <property type="entry name" value="ADH_ZINC"/>
    <property type="match status" value="1"/>
</dbReference>
<dbReference type="InterPro" id="IPR013154">
    <property type="entry name" value="ADH-like_N"/>
</dbReference>
<dbReference type="InterPro" id="IPR045306">
    <property type="entry name" value="SDH-like"/>
</dbReference>
<dbReference type="OrthoDB" id="5363962at2759"/>
<comment type="cofactor">
    <cofactor evidence="1 8">
        <name>Zn(2+)</name>
        <dbReference type="ChEBI" id="CHEBI:29105"/>
    </cofactor>
</comment>
<evidence type="ECO:0000256" key="8">
    <source>
        <dbReference type="RuleBase" id="RU361277"/>
    </source>
</evidence>
<dbReference type="EMBL" id="KB705697">
    <property type="protein sequence ID" value="EMR71128.1"/>
    <property type="molecule type" value="Genomic_DNA"/>
</dbReference>
<dbReference type="InterPro" id="IPR013149">
    <property type="entry name" value="ADH-like_C"/>
</dbReference>
<dbReference type="InterPro" id="IPR002328">
    <property type="entry name" value="ADH_Zn_CS"/>
</dbReference>
<dbReference type="PANTHER" id="PTHR43161:SF25">
    <property type="entry name" value="ALCOHOL DEHYDROGENASE, PUTATIVE (AFU_ORTHOLOGUE AFUA_1G14390)-RELATED"/>
    <property type="match status" value="1"/>
</dbReference>
<evidence type="ECO:0000256" key="7">
    <source>
        <dbReference type="ARBA" id="ARBA00023027"/>
    </source>
</evidence>
<keyword evidence="4 8" id="KW-0479">Metal-binding</keyword>
<gene>
    <name evidence="10" type="ORF">UCREL1_1829</name>
</gene>
<dbReference type="SMART" id="SM00829">
    <property type="entry name" value="PKS_ER"/>
    <property type="match status" value="1"/>
</dbReference>
<keyword evidence="11" id="KW-1185">Reference proteome</keyword>
<keyword evidence="7" id="KW-0520">NAD</keyword>
<reference evidence="11" key="1">
    <citation type="journal article" date="2013" name="Genome Announc.">
        <title>Draft genome sequence of the grapevine dieback fungus Eutypa lata UCR-EL1.</title>
        <authorList>
            <person name="Blanco-Ulate B."/>
            <person name="Rolshausen P.E."/>
            <person name="Cantu D."/>
        </authorList>
    </citation>
    <scope>NUCLEOTIDE SEQUENCE [LARGE SCALE GENOMIC DNA]</scope>
    <source>
        <strain evidence="11">UCR-EL1</strain>
    </source>
</reference>
<dbReference type="Gene3D" id="3.40.50.720">
    <property type="entry name" value="NAD(P)-binding Rossmann-like Domain"/>
    <property type="match status" value="1"/>
</dbReference>
<evidence type="ECO:0000313" key="11">
    <source>
        <dbReference type="Proteomes" id="UP000012174"/>
    </source>
</evidence>